<comment type="pathway">
    <text evidence="5">Cofactor biosynthesis; biotin biosynthesis.</text>
</comment>
<feature type="binding site" evidence="5">
    <location>
        <position position="22"/>
    </location>
    <ligand>
        <name>substrate</name>
    </ligand>
</feature>
<feature type="active site" evidence="5">
    <location>
        <position position="209"/>
    </location>
</feature>
<evidence type="ECO:0000256" key="3">
    <source>
        <dbReference type="ARBA" id="ARBA00022756"/>
    </source>
</evidence>
<evidence type="ECO:0000256" key="5">
    <source>
        <dbReference type="HAMAP-Rule" id="MF_01260"/>
    </source>
</evidence>
<dbReference type="Gene3D" id="3.40.50.1820">
    <property type="entry name" value="alpha/beta hydrolase"/>
    <property type="match status" value="1"/>
</dbReference>
<feature type="active site" evidence="5">
    <location>
        <position position="237"/>
    </location>
</feature>
<dbReference type="AlphaFoldDB" id="A0AAV5N1X8"/>
<comment type="subcellular location">
    <subcellularLocation>
        <location evidence="5">Cytoplasm</location>
    </subcellularLocation>
</comment>
<sequence length="260" mass="28159">MATLFKRTIGEGRCDLVLLHGWGLNAEVWHCITGRLAPHFRLHLIDLPGYGRSREFGVLTLGEMAKVVTDNVPSGAVWLGWSMGGLVASQAALDYPERIEALITVASSPCFVEKPQEGWPGIRNAVLRGFERQLSADFELTVHRFLELQALGAPDAQADVRLLKQAVSGSPMPDVAVLNGGLTLLAENDLRAALKTLPMPGLRIYGSQDGLVPRRVIPLVDALWPGSASRTIAHAAHAPFMSHPEAFCREVREFVEGAAG</sequence>
<protein>
    <recommendedName>
        <fullName evidence="5">Pimeloyl-[acyl-carrier protein] methyl ester esterase</fullName>
        <ecNumber evidence="5">3.1.1.85</ecNumber>
    </recommendedName>
    <alternativeName>
        <fullName evidence="5">Biotin synthesis protein BioH</fullName>
    </alternativeName>
    <alternativeName>
        <fullName evidence="5">Carboxylesterase BioH</fullName>
    </alternativeName>
</protein>
<evidence type="ECO:0000313" key="8">
    <source>
        <dbReference type="Proteomes" id="UP001058124"/>
    </source>
</evidence>
<dbReference type="EMBL" id="BRLH01000003">
    <property type="protein sequence ID" value="GKX55550.1"/>
    <property type="molecule type" value="Genomic_DNA"/>
</dbReference>
<evidence type="ECO:0000256" key="1">
    <source>
        <dbReference type="ARBA" id="ARBA00022487"/>
    </source>
</evidence>
<dbReference type="SUPFAM" id="SSF53474">
    <property type="entry name" value="alpha/beta-Hydrolases"/>
    <property type="match status" value="1"/>
</dbReference>
<comment type="subunit">
    <text evidence="5">Monomer.</text>
</comment>
<evidence type="ECO:0000259" key="6">
    <source>
        <dbReference type="Pfam" id="PF00561"/>
    </source>
</evidence>
<dbReference type="PANTHER" id="PTHR43194">
    <property type="entry name" value="HYDROLASE ALPHA/BETA FOLD FAMILY"/>
    <property type="match status" value="1"/>
</dbReference>
<dbReference type="PANTHER" id="PTHR43194:SF5">
    <property type="entry name" value="PIMELOYL-[ACYL-CARRIER PROTEIN] METHYL ESTER ESTERASE"/>
    <property type="match status" value="1"/>
</dbReference>
<proteinExistence type="inferred from homology"/>
<dbReference type="NCBIfam" id="TIGR01738">
    <property type="entry name" value="bioH"/>
    <property type="match status" value="1"/>
</dbReference>
<feature type="binding site" evidence="5">
    <location>
        <begin position="82"/>
        <end position="83"/>
    </location>
    <ligand>
        <name>substrate</name>
    </ligand>
</feature>
<dbReference type="GO" id="GO:0009102">
    <property type="term" value="P:biotin biosynthetic process"/>
    <property type="evidence" value="ECO:0007669"/>
    <property type="project" value="UniProtKB-UniRule"/>
</dbReference>
<feature type="binding site" evidence="5">
    <location>
        <begin position="145"/>
        <end position="149"/>
    </location>
    <ligand>
        <name>substrate</name>
    </ligand>
</feature>
<dbReference type="Pfam" id="PF00561">
    <property type="entry name" value="Abhydrolase_1"/>
    <property type="match status" value="1"/>
</dbReference>
<dbReference type="GO" id="GO:0005737">
    <property type="term" value="C:cytoplasm"/>
    <property type="evidence" value="ECO:0007669"/>
    <property type="project" value="UniProtKB-SubCell"/>
</dbReference>
<dbReference type="InterPro" id="IPR050228">
    <property type="entry name" value="Carboxylesterase_BioH"/>
</dbReference>
<gene>
    <name evidence="5 7" type="primary">bioH</name>
    <name evidence="7" type="ORF">SOASR030_16620</name>
</gene>
<keyword evidence="3 5" id="KW-0093">Biotin biosynthesis</keyword>
<keyword evidence="4 5" id="KW-0378">Hydrolase</keyword>
<keyword evidence="1 5" id="KW-0719">Serine esterase</keyword>
<dbReference type="HAMAP" id="MF_01260">
    <property type="entry name" value="Carboxylester"/>
    <property type="match status" value="1"/>
</dbReference>
<feature type="domain" description="AB hydrolase-1" evidence="6">
    <location>
        <begin position="16"/>
        <end position="244"/>
    </location>
</feature>
<keyword evidence="2 5" id="KW-0963">Cytoplasm</keyword>
<comment type="catalytic activity">
    <reaction evidence="5">
        <text>6-carboxyhexanoyl-[ACP] methyl ester + H2O = 6-carboxyhexanoyl-[ACP] + methanol + H(+)</text>
        <dbReference type="Rhea" id="RHEA:42700"/>
        <dbReference type="Rhea" id="RHEA-COMP:9955"/>
        <dbReference type="Rhea" id="RHEA-COMP:10186"/>
        <dbReference type="ChEBI" id="CHEBI:15377"/>
        <dbReference type="ChEBI" id="CHEBI:15378"/>
        <dbReference type="ChEBI" id="CHEBI:17790"/>
        <dbReference type="ChEBI" id="CHEBI:78846"/>
        <dbReference type="ChEBI" id="CHEBI:82735"/>
        <dbReference type="EC" id="3.1.1.85"/>
    </reaction>
</comment>
<evidence type="ECO:0000256" key="2">
    <source>
        <dbReference type="ARBA" id="ARBA00022490"/>
    </source>
</evidence>
<accession>A0AAV5N1X8</accession>
<evidence type="ECO:0000313" key="7">
    <source>
        <dbReference type="EMBL" id="GKX55550.1"/>
    </source>
</evidence>
<dbReference type="EC" id="3.1.1.85" evidence="5"/>
<comment type="function">
    <text evidence="5">The physiological role of BioH is to remove the methyl group introduced by BioC when the pimeloyl moiety is complete. It allows to synthesize pimeloyl-ACP via the fatty acid synthetic pathway through the hydrolysis of the ester bonds of pimeloyl-ACP esters.</text>
</comment>
<reference evidence="7" key="1">
    <citation type="submission" date="2022-06" db="EMBL/GenBank/DDBJ databases">
        <title>Draft genome sequences of Leminorella grimontii str. JCM5902.</title>
        <authorList>
            <person name="Wakabayashi Y."/>
            <person name="Kojima K."/>
        </authorList>
    </citation>
    <scope>NUCLEOTIDE SEQUENCE</scope>
    <source>
        <strain evidence="7">JCM 5902</strain>
    </source>
</reference>
<dbReference type="InterPro" id="IPR010076">
    <property type="entry name" value="BioH"/>
</dbReference>
<comment type="caution">
    <text evidence="7">The sequence shown here is derived from an EMBL/GenBank/DDBJ whole genome shotgun (WGS) entry which is preliminary data.</text>
</comment>
<evidence type="ECO:0000256" key="4">
    <source>
        <dbReference type="ARBA" id="ARBA00022801"/>
    </source>
</evidence>
<feature type="binding site" evidence="5">
    <location>
        <position position="237"/>
    </location>
    <ligand>
        <name>substrate</name>
    </ligand>
</feature>
<dbReference type="InterPro" id="IPR000073">
    <property type="entry name" value="AB_hydrolase_1"/>
</dbReference>
<dbReference type="RefSeq" id="WP_027273526.1">
    <property type="nucleotide sequence ID" value="NZ_BRLH01000003.1"/>
</dbReference>
<organism evidence="7 8">
    <name type="scientific">Leminorella grimontii</name>
    <dbReference type="NCBI Taxonomy" id="82981"/>
    <lineage>
        <taxon>Bacteria</taxon>
        <taxon>Pseudomonadati</taxon>
        <taxon>Pseudomonadota</taxon>
        <taxon>Gammaproteobacteria</taxon>
        <taxon>Enterobacterales</taxon>
        <taxon>Budviciaceae</taxon>
        <taxon>Leminorella</taxon>
    </lineage>
</organism>
<name>A0AAV5N1X8_9GAMM</name>
<dbReference type="InterPro" id="IPR029058">
    <property type="entry name" value="AB_hydrolase_fold"/>
</dbReference>
<feature type="active site" description="Nucleophile" evidence="5">
    <location>
        <position position="82"/>
    </location>
</feature>
<comment type="similarity">
    <text evidence="5">Belongs to the AB hydrolase superfamily. Carboxylesterase BioH family.</text>
</comment>
<keyword evidence="8" id="KW-1185">Reference proteome</keyword>
<dbReference type="Proteomes" id="UP001058124">
    <property type="component" value="Unassembled WGS sequence"/>
</dbReference>
<dbReference type="GO" id="GO:0090499">
    <property type="term" value="F:pimelyl-[acyl-carrier protein] methyl ester esterase activity"/>
    <property type="evidence" value="ECO:0007669"/>
    <property type="project" value="UniProtKB-EC"/>
</dbReference>